<dbReference type="RefSeq" id="WP_099216630.1">
    <property type="nucleotide sequence ID" value="NZ_JAUYVU010000007.1"/>
</dbReference>
<comment type="caution">
    <text evidence="2">The sequence shown here is derived from an EMBL/GenBank/DDBJ whole genome shotgun (WGS) entry which is preliminary data.</text>
</comment>
<name>A0A2G1BQL5_9FLAO</name>
<sequence>MKQNFLNISGVTILSKNQQKNLTGGAAIDLSKCGCDCSGSVTGPIYCHQYFACTQEYTCSEEM</sequence>
<evidence type="ECO:0008006" key="5">
    <source>
        <dbReference type="Google" id="ProtNLM"/>
    </source>
</evidence>
<accession>A0A497YXY0</accession>
<keyword evidence="4" id="KW-1185">Reference proteome</keyword>
<reference evidence="1 4" key="3">
    <citation type="submission" date="2023-07" db="EMBL/GenBank/DDBJ databases">
        <title>Genome content predicts the carbon catabolic preferences of heterotrophic bacteria.</title>
        <authorList>
            <person name="Gralka M."/>
        </authorList>
    </citation>
    <scope>NUCLEOTIDE SEQUENCE [LARGE SCALE GENOMIC DNA]</scope>
    <source>
        <strain evidence="1 4">4G03</strain>
    </source>
</reference>
<organism evidence="2 3">
    <name type="scientific">Tenacibaculum discolor</name>
    <dbReference type="NCBI Taxonomy" id="361581"/>
    <lineage>
        <taxon>Bacteria</taxon>
        <taxon>Pseudomonadati</taxon>
        <taxon>Bacteroidota</taxon>
        <taxon>Flavobacteriia</taxon>
        <taxon>Flavobacteriales</taxon>
        <taxon>Flavobacteriaceae</taxon>
        <taxon>Tenacibaculum</taxon>
    </lineage>
</organism>
<reference evidence="2 3" key="1">
    <citation type="journal article" date="2016" name="Nat. Commun.">
        <title>Microbial interactions lead to rapid micro-scale successions on model marine particles.</title>
        <authorList>
            <person name="Datta M.S."/>
            <person name="Sliwerska E."/>
            <person name="Gore J."/>
            <person name="Polz M.F."/>
            <person name="Cordero O.X."/>
        </authorList>
    </citation>
    <scope>NUCLEOTIDE SEQUENCE [LARGE SCALE GENOMIC DNA]</scope>
    <source>
        <strain evidence="2 3">4G03</strain>
    </source>
</reference>
<dbReference type="Proteomes" id="UP001242342">
    <property type="component" value="Unassembled WGS sequence"/>
</dbReference>
<protein>
    <recommendedName>
        <fullName evidence="5">Bacteriocin</fullName>
    </recommendedName>
</protein>
<dbReference type="EMBL" id="PDUU01000020">
    <property type="protein sequence ID" value="PHN96254.1"/>
    <property type="molecule type" value="Genomic_DNA"/>
</dbReference>
<evidence type="ECO:0000313" key="3">
    <source>
        <dbReference type="Proteomes" id="UP000222163"/>
    </source>
</evidence>
<proteinExistence type="predicted"/>
<evidence type="ECO:0000313" key="2">
    <source>
        <dbReference type="EMBL" id="PHN96254.1"/>
    </source>
</evidence>
<dbReference type="AlphaFoldDB" id="A0A2G1BQL5"/>
<gene>
    <name evidence="2" type="ORF">CSC81_15385</name>
    <name evidence="1" type="ORF">Q8W23_09655</name>
</gene>
<evidence type="ECO:0000313" key="4">
    <source>
        <dbReference type="Proteomes" id="UP001242342"/>
    </source>
</evidence>
<dbReference type="Proteomes" id="UP000222163">
    <property type="component" value="Unassembled WGS sequence"/>
</dbReference>
<accession>A0A2G1BQL5</accession>
<reference evidence="2" key="2">
    <citation type="submission" date="2017-10" db="EMBL/GenBank/DDBJ databases">
        <authorList>
            <person name="Enke T.N."/>
            <person name="Cordero O.X."/>
        </authorList>
    </citation>
    <scope>NUCLEOTIDE SEQUENCE</scope>
    <source>
        <strain evidence="2">4G03</strain>
    </source>
</reference>
<evidence type="ECO:0000313" key="1">
    <source>
        <dbReference type="EMBL" id="MDP2541734.1"/>
    </source>
</evidence>
<dbReference type="EMBL" id="JAUYVU010000007">
    <property type="protein sequence ID" value="MDP2541734.1"/>
    <property type="molecule type" value="Genomic_DNA"/>
</dbReference>